<reference evidence="1" key="2">
    <citation type="journal article" date="2022" name="Res Sq">
        <title>Comparative Genomics Reveals Insights into the Divergent Evolution of Astigmatic Mites and Household Pest Adaptations.</title>
        <authorList>
            <person name="Xiong Q."/>
            <person name="Wan A.T.-Y."/>
            <person name="Liu X.-Y."/>
            <person name="Fung C.S.-H."/>
            <person name="Xiao X."/>
            <person name="Malainual N."/>
            <person name="Hou J."/>
            <person name="Wang L."/>
            <person name="Wang M."/>
            <person name="Yang K."/>
            <person name="Cui Y."/>
            <person name="Leung E."/>
            <person name="Nong W."/>
            <person name="Shin S.-K."/>
            <person name="Au S."/>
            <person name="Jeong K.Y."/>
            <person name="Chew F.T."/>
            <person name="Hui J."/>
            <person name="Leung T.F."/>
            <person name="Tungtrongchitr A."/>
            <person name="Zhong N."/>
            <person name="Liu Z."/>
            <person name="Tsui S."/>
        </authorList>
    </citation>
    <scope>NUCLEOTIDE SEQUENCE</scope>
    <source>
        <strain evidence="1">Derf</strain>
        <tissue evidence="1">Whole organism</tissue>
    </source>
</reference>
<accession>A0A922LB69</accession>
<dbReference type="EMBL" id="ASGP02000001">
    <property type="protein sequence ID" value="KAH9527442.1"/>
    <property type="molecule type" value="Genomic_DNA"/>
</dbReference>
<dbReference type="Proteomes" id="UP000790347">
    <property type="component" value="Unassembled WGS sequence"/>
</dbReference>
<protein>
    <submittedName>
        <fullName evidence="1">Uncharacterized protein</fullName>
    </submittedName>
</protein>
<proteinExistence type="predicted"/>
<name>A0A922LB69_DERFA</name>
<keyword evidence="2" id="KW-1185">Reference proteome</keyword>
<evidence type="ECO:0000313" key="2">
    <source>
        <dbReference type="Proteomes" id="UP000790347"/>
    </source>
</evidence>
<dbReference type="AlphaFoldDB" id="A0A922LB69"/>
<gene>
    <name evidence="1" type="ORF">DERF_001453</name>
</gene>
<evidence type="ECO:0000313" key="1">
    <source>
        <dbReference type="EMBL" id="KAH9527442.1"/>
    </source>
</evidence>
<comment type="caution">
    <text evidence="1">The sequence shown here is derived from an EMBL/GenBank/DDBJ whole genome shotgun (WGS) entry which is preliminary data.</text>
</comment>
<reference evidence="1" key="1">
    <citation type="submission" date="2013-05" db="EMBL/GenBank/DDBJ databases">
        <authorList>
            <person name="Yim A.K.Y."/>
            <person name="Chan T.F."/>
            <person name="Ji K.M."/>
            <person name="Liu X.Y."/>
            <person name="Zhou J.W."/>
            <person name="Li R.Q."/>
            <person name="Yang K.Y."/>
            <person name="Li J."/>
            <person name="Li M."/>
            <person name="Law P.T.W."/>
            <person name="Wu Y.L."/>
            <person name="Cai Z.L."/>
            <person name="Qin H."/>
            <person name="Bao Y."/>
            <person name="Leung R.K.K."/>
            <person name="Ng P.K.S."/>
            <person name="Zou J."/>
            <person name="Zhong X.J."/>
            <person name="Ran P.X."/>
            <person name="Zhong N.S."/>
            <person name="Liu Z.G."/>
            <person name="Tsui S.K.W."/>
        </authorList>
    </citation>
    <scope>NUCLEOTIDE SEQUENCE</scope>
    <source>
        <strain evidence="1">Derf</strain>
        <tissue evidence="1">Whole organism</tissue>
    </source>
</reference>
<organism evidence="1 2">
    <name type="scientific">Dermatophagoides farinae</name>
    <name type="common">American house dust mite</name>
    <dbReference type="NCBI Taxonomy" id="6954"/>
    <lineage>
        <taxon>Eukaryota</taxon>
        <taxon>Metazoa</taxon>
        <taxon>Ecdysozoa</taxon>
        <taxon>Arthropoda</taxon>
        <taxon>Chelicerata</taxon>
        <taxon>Arachnida</taxon>
        <taxon>Acari</taxon>
        <taxon>Acariformes</taxon>
        <taxon>Sarcoptiformes</taxon>
        <taxon>Astigmata</taxon>
        <taxon>Psoroptidia</taxon>
        <taxon>Analgoidea</taxon>
        <taxon>Pyroglyphidae</taxon>
        <taxon>Dermatophagoidinae</taxon>
        <taxon>Dermatophagoides</taxon>
    </lineage>
</organism>
<sequence>MPGNHQIEGNKYIHNDDYHYQPDKPCNRWDLLVTLNEYDELWIILINITNQGQISSCVGGDGGGGGRN</sequence>